<keyword evidence="5" id="KW-0966">Cell projection</keyword>
<dbReference type="PROSITE" id="PS51450">
    <property type="entry name" value="LRR"/>
    <property type="match status" value="3"/>
</dbReference>
<evidence type="ECO:0000256" key="5">
    <source>
        <dbReference type="ARBA" id="ARBA00023273"/>
    </source>
</evidence>
<evidence type="ECO:0000313" key="7">
    <source>
        <dbReference type="EMBL" id="CAE0498193.1"/>
    </source>
</evidence>
<dbReference type="PANTHER" id="PTHR45973:SF9">
    <property type="entry name" value="LEUCINE-RICH REPEAT-CONTAINING PROTEIN 46"/>
    <property type="match status" value="1"/>
</dbReference>
<dbReference type="GO" id="GO:0005930">
    <property type="term" value="C:axoneme"/>
    <property type="evidence" value="ECO:0007669"/>
    <property type="project" value="UniProtKB-SubCell"/>
</dbReference>
<dbReference type="SMART" id="SM00365">
    <property type="entry name" value="LRR_SD22"/>
    <property type="match status" value="4"/>
</dbReference>
<evidence type="ECO:0000256" key="1">
    <source>
        <dbReference type="ARBA" id="ARBA00004430"/>
    </source>
</evidence>
<keyword evidence="2" id="KW-0433">Leucine-rich repeat</keyword>
<keyword evidence="4" id="KW-0969">Cilium</keyword>
<name>A0A7S3QZZ0_DUNTE</name>
<feature type="compositionally biased region" description="Basic and acidic residues" evidence="6">
    <location>
        <begin position="330"/>
        <end position="345"/>
    </location>
</feature>
<dbReference type="InterPro" id="IPR050576">
    <property type="entry name" value="Cilia_flagella_integrity"/>
</dbReference>
<dbReference type="InterPro" id="IPR001611">
    <property type="entry name" value="Leu-rich_rpt"/>
</dbReference>
<organism evidence="7">
    <name type="scientific">Dunaliella tertiolecta</name>
    <name type="common">Green alga</name>
    <dbReference type="NCBI Taxonomy" id="3047"/>
    <lineage>
        <taxon>Eukaryota</taxon>
        <taxon>Viridiplantae</taxon>
        <taxon>Chlorophyta</taxon>
        <taxon>core chlorophytes</taxon>
        <taxon>Chlorophyceae</taxon>
        <taxon>CS clade</taxon>
        <taxon>Chlamydomonadales</taxon>
        <taxon>Dunaliellaceae</taxon>
        <taxon>Dunaliella</taxon>
    </lineage>
</organism>
<reference evidence="7" key="1">
    <citation type="submission" date="2021-01" db="EMBL/GenBank/DDBJ databases">
        <authorList>
            <person name="Corre E."/>
            <person name="Pelletier E."/>
            <person name="Niang G."/>
            <person name="Scheremetjew M."/>
            <person name="Finn R."/>
            <person name="Kale V."/>
            <person name="Holt S."/>
            <person name="Cochrane G."/>
            <person name="Meng A."/>
            <person name="Brown T."/>
            <person name="Cohen L."/>
        </authorList>
    </citation>
    <scope>NUCLEOTIDE SEQUENCE</scope>
    <source>
        <strain evidence="7">CCMP1320</strain>
    </source>
</reference>
<proteinExistence type="predicted"/>
<dbReference type="PANTHER" id="PTHR45973">
    <property type="entry name" value="PROTEIN PHOSPHATASE 1 REGULATORY SUBUNIT SDS22-RELATED"/>
    <property type="match status" value="1"/>
</dbReference>
<feature type="region of interest" description="Disordered" evidence="6">
    <location>
        <begin position="318"/>
        <end position="382"/>
    </location>
</feature>
<dbReference type="InterPro" id="IPR032675">
    <property type="entry name" value="LRR_dom_sf"/>
</dbReference>
<keyword evidence="3" id="KW-0677">Repeat</keyword>
<protein>
    <recommendedName>
        <fullName evidence="8">Dynein assembly factor 1, axonemal homolog</fullName>
    </recommendedName>
</protein>
<evidence type="ECO:0008006" key="8">
    <source>
        <dbReference type="Google" id="ProtNLM"/>
    </source>
</evidence>
<dbReference type="EMBL" id="HBIP01022207">
    <property type="protein sequence ID" value="CAE0498193.1"/>
    <property type="molecule type" value="Transcribed_RNA"/>
</dbReference>
<comment type="subcellular location">
    <subcellularLocation>
        <location evidence="1">Cytoplasm</location>
        <location evidence="1">Cytoskeleton</location>
        <location evidence="1">Cilium axoneme</location>
    </subcellularLocation>
</comment>
<sequence length="382" mass="43323">MEMTRKALMDICKEQKLYRTPSLNDKLYLNFKGFVSIGKDLEEYVNVRALFLEGNAISTLEGLPPLKELRCLFVQNNDLSEVSGLEEISNLDTLNISNNRICKLSNLSCCPLLRTLICTNNKLDSVESIAHLAELTGLQTLDLQNNDITDPAALDVIKQIPELKCLYLKGNPLVSNMKNYRKTVVSSMPCLTYLDERPVFEDERRLTMAWFRGGVEAEREERRLIREEDEAKKRANFEAMQQIRREGWRRRREKLGLPPGDTDPALDDLSDEEYVFVEDPPELVAARERLAQYTARQDEQEPSELSEARQKLVSTGVTLQEGCSGPQAEEDTRAYLDSVKNRQQELDQQGKGGQTPVVDPLDPAMPALERVGDVDDELNGLD</sequence>
<dbReference type="AlphaFoldDB" id="A0A7S3QZZ0"/>
<dbReference type="SUPFAM" id="SSF52075">
    <property type="entry name" value="Outer arm dynein light chain 1"/>
    <property type="match status" value="1"/>
</dbReference>
<evidence type="ECO:0000256" key="4">
    <source>
        <dbReference type="ARBA" id="ARBA00023069"/>
    </source>
</evidence>
<evidence type="ECO:0000256" key="3">
    <source>
        <dbReference type="ARBA" id="ARBA00022737"/>
    </source>
</evidence>
<accession>A0A7S3QZZ0</accession>
<dbReference type="Pfam" id="PF14580">
    <property type="entry name" value="LRR_9"/>
    <property type="match status" value="1"/>
</dbReference>
<dbReference type="Gene3D" id="3.80.10.10">
    <property type="entry name" value="Ribonuclease Inhibitor"/>
    <property type="match status" value="2"/>
</dbReference>
<evidence type="ECO:0000256" key="6">
    <source>
        <dbReference type="SAM" id="MobiDB-lite"/>
    </source>
</evidence>
<gene>
    <name evidence="7" type="ORF">DTER00134_LOCUS13266</name>
</gene>
<evidence type="ECO:0000256" key="2">
    <source>
        <dbReference type="ARBA" id="ARBA00022614"/>
    </source>
</evidence>